<evidence type="ECO:0008006" key="4">
    <source>
        <dbReference type="Google" id="ProtNLM"/>
    </source>
</evidence>
<protein>
    <recommendedName>
        <fullName evidence="4">DUF3168 domain-containing protein</fullName>
    </recommendedName>
</protein>
<evidence type="ECO:0000313" key="3">
    <source>
        <dbReference type="Proteomes" id="UP000231070"/>
    </source>
</evidence>
<dbReference type="Proteomes" id="UP000231070">
    <property type="component" value="Unassembled WGS sequence"/>
</dbReference>
<proteinExistence type="predicted"/>
<dbReference type="RefSeq" id="WP_100082853.1">
    <property type="nucleotide sequence ID" value="NZ_NQVN01000024.1"/>
</dbReference>
<keyword evidence="3" id="KW-1185">Reference proteome</keyword>
<evidence type="ECO:0000313" key="2">
    <source>
        <dbReference type="EMBL" id="PIO96858.1"/>
    </source>
</evidence>
<dbReference type="AlphaFoldDB" id="A0A2G9WQ68"/>
<sequence>MSAIVITIAALAGAANVAAIVGDRVEIEPGTPSTPPPRITVALVDEEETYTLSGAGNYPTSRVSVICVALSAADAHRLAAEVKAALNDCDGEFSGFYATFRKAGTEYADWSDDQTTHRVIVDYLVDWKPAG</sequence>
<dbReference type="EMBL" id="NQVN01000024">
    <property type="protein sequence ID" value="PIO96858.1"/>
    <property type="molecule type" value="Genomic_DNA"/>
</dbReference>
<gene>
    <name evidence="2" type="ORF">CJ014_22980</name>
</gene>
<accession>A0A2G9WQ68</accession>
<name>A0A2G9WQ68_9HYPH</name>
<dbReference type="Pfam" id="PF11367">
    <property type="entry name" value="Tail_completion_gp17"/>
    <property type="match status" value="1"/>
</dbReference>
<dbReference type="OrthoDB" id="7950654at2"/>
<dbReference type="Gene3D" id="3.30.2000.30">
    <property type="match status" value="1"/>
</dbReference>
<organism evidence="2 3">
    <name type="scientific">Pleomorphomonas carboxyditropha</name>
    <dbReference type="NCBI Taxonomy" id="2023338"/>
    <lineage>
        <taxon>Bacteria</taxon>
        <taxon>Pseudomonadati</taxon>
        <taxon>Pseudomonadota</taxon>
        <taxon>Alphaproteobacteria</taxon>
        <taxon>Hyphomicrobiales</taxon>
        <taxon>Pleomorphomonadaceae</taxon>
        <taxon>Pleomorphomonas</taxon>
    </lineage>
</organism>
<reference evidence="2 3" key="1">
    <citation type="submission" date="2017-08" db="EMBL/GenBank/DDBJ databases">
        <title>Pleomorphomonas carboxidotrophicus sp. nov., a new mesophilic hydrogenogenic carboxidotroph.</title>
        <authorList>
            <person name="Esquivel-Elizondo S."/>
            <person name="Krajmalnik-Brown R."/>
            <person name="Maldonado J."/>
        </authorList>
    </citation>
    <scope>NUCLEOTIDE SEQUENCE [LARGE SCALE GENOMIC DNA]</scope>
    <source>
        <strain evidence="2 3">SVCO-16</strain>
    </source>
</reference>
<comment type="caution">
    <text evidence="2">The sequence shown here is derived from an EMBL/GenBank/DDBJ whole genome shotgun (WGS) entry which is preliminary data.</text>
</comment>
<dbReference type="InterPro" id="IPR053745">
    <property type="entry name" value="Viral_Tail_Comp_sf"/>
</dbReference>
<feature type="chain" id="PRO_5013715330" description="DUF3168 domain-containing protein" evidence="1">
    <location>
        <begin position="18"/>
        <end position="131"/>
    </location>
</feature>
<dbReference type="InterPro" id="IPR021508">
    <property type="entry name" value="Gp17-like"/>
</dbReference>
<keyword evidence="1" id="KW-0732">Signal</keyword>
<feature type="signal peptide" evidence="1">
    <location>
        <begin position="1"/>
        <end position="17"/>
    </location>
</feature>
<evidence type="ECO:0000256" key="1">
    <source>
        <dbReference type="SAM" id="SignalP"/>
    </source>
</evidence>